<reference evidence="2" key="1">
    <citation type="journal article" date="2019" name="Int. J. Syst. Evol. Microbiol.">
        <title>The Global Catalogue of Microorganisms (GCM) 10K type strain sequencing project: providing services to taxonomists for standard genome sequencing and annotation.</title>
        <authorList>
            <consortium name="The Broad Institute Genomics Platform"/>
            <consortium name="The Broad Institute Genome Sequencing Center for Infectious Disease"/>
            <person name="Wu L."/>
            <person name="Ma J."/>
        </authorList>
    </citation>
    <scope>NUCLEOTIDE SEQUENCE [LARGE SCALE GENOMIC DNA]</scope>
    <source>
        <strain evidence="2">JCM 17593</strain>
    </source>
</reference>
<evidence type="ECO:0000313" key="1">
    <source>
        <dbReference type="EMBL" id="GAA4192609.1"/>
    </source>
</evidence>
<dbReference type="Proteomes" id="UP001500213">
    <property type="component" value="Unassembled WGS sequence"/>
</dbReference>
<accession>A0ABP8AXH8</accession>
<keyword evidence="2" id="KW-1185">Reference proteome</keyword>
<gene>
    <name evidence="1" type="ORF">GCM10022288_25100</name>
</gene>
<evidence type="ECO:0000313" key="2">
    <source>
        <dbReference type="Proteomes" id="UP001500213"/>
    </source>
</evidence>
<name>A0ABP8AXH8_9MICO</name>
<organism evidence="1 2">
    <name type="scientific">Gryllotalpicola kribbensis</name>
    <dbReference type="NCBI Taxonomy" id="993084"/>
    <lineage>
        <taxon>Bacteria</taxon>
        <taxon>Bacillati</taxon>
        <taxon>Actinomycetota</taxon>
        <taxon>Actinomycetes</taxon>
        <taxon>Micrococcales</taxon>
        <taxon>Microbacteriaceae</taxon>
        <taxon>Gryllotalpicola</taxon>
    </lineage>
</organism>
<comment type="caution">
    <text evidence="1">The sequence shown here is derived from an EMBL/GenBank/DDBJ whole genome shotgun (WGS) entry which is preliminary data.</text>
</comment>
<protein>
    <submittedName>
        <fullName evidence="1">Uncharacterized protein</fullName>
    </submittedName>
</protein>
<proteinExistence type="predicted"/>
<sequence length="49" mass="5447">MRRPVPSAPTVAAARASEFLVMLRFDRGEDRFSDNLPLIDASLRIMADA</sequence>
<dbReference type="EMBL" id="BAABBX010000016">
    <property type="protein sequence ID" value="GAA4192609.1"/>
    <property type="molecule type" value="Genomic_DNA"/>
</dbReference>